<dbReference type="SUPFAM" id="SSF46785">
    <property type="entry name" value="Winged helix' DNA-binding domain"/>
    <property type="match status" value="1"/>
</dbReference>
<dbReference type="PANTHER" id="PTHR30136">
    <property type="entry name" value="HELIX-TURN-HELIX TRANSCRIPTIONAL REGULATOR, ICLR FAMILY"/>
    <property type="match status" value="1"/>
</dbReference>
<dbReference type="EMBL" id="VICF01000002">
    <property type="protein sequence ID" value="TQC76053.1"/>
    <property type="molecule type" value="Genomic_DNA"/>
</dbReference>
<dbReference type="SMART" id="SM00346">
    <property type="entry name" value="HTH_ICLR"/>
    <property type="match status" value="1"/>
</dbReference>
<evidence type="ECO:0000259" key="5">
    <source>
        <dbReference type="PROSITE" id="PS51078"/>
    </source>
</evidence>
<feature type="domain" description="IclR-ED" evidence="5">
    <location>
        <begin position="68"/>
        <end position="225"/>
    </location>
</feature>
<protein>
    <submittedName>
        <fullName evidence="6">IclR family transcriptional regulator</fullName>
    </submittedName>
</protein>
<gene>
    <name evidence="7" type="ORF">FK492_09240</name>
    <name evidence="6" type="ORF">SA3R_00735</name>
</gene>
<dbReference type="InterPro" id="IPR036388">
    <property type="entry name" value="WH-like_DNA-bd_sf"/>
</dbReference>
<dbReference type="Proteomes" id="UP000071979">
    <property type="component" value="Unassembled WGS sequence"/>
</dbReference>
<dbReference type="Pfam" id="PF09339">
    <property type="entry name" value="HTH_IclR"/>
    <property type="match status" value="1"/>
</dbReference>
<comment type="caution">
    <text evidence="6">The sequence shown here is derived from an EMBL/GenBank/DDBJ whole genome shotgun (WGS) entry which is preliminary data.</text>
</comment>
<evidence type="ECO:0000256" key="2">
    <source>
        <dbReference type="ARBA" id="ARBA00023125"/>
    </source>
</evidence>
<reference evidence="7 9" key="2">
    <citation type="submission" date="2019-06" db="EMBL/GenBank/DDBJ databases">
        <title>Pantoea dispersa Assembly.</title>
        <authorList>
            <person name="Wang J."/>
        </authorList>
    </citation>
    <scope>NUCLEOTIDE SEQUENCE [LARGE SCALE GENOMIC DNA]</scope>
    <source>
        <strain evidence="7">Bio</strain>
        <strain evidence="9">bio</strain>
    </source>
</reference>
<dbReference type="InterPro" id="IPR005471">
    <property type="entry name" value="Tscrpt_reg_IclR_N"/>
</dbReference>
<dbReference type="PROSITE" id="PS51078">
    <property type="entry name" value="ICLR_ED"/>
    <property type="match status" value="1"/>
</dbReference>
<keyword evidence="1" id="KW-0805">Transcription regulation</keyword>
<dbReference type="Proteomes" id="UP000319715">
    <property type="component" value="Unassembled WGS sequence"/>
</dbReference>
<evidence type="ECO:0000313" key="6">
    <source>
        <dbReference type="EMBL" id="KTS69784.1"/>
    </source>
</evidence>
<dbReference type="GO" id="GO:0045892">
    <property type="term" value="P:negative regulation of DNA-templated transcription"/>
    <property type="evidence" value="ECO:0007669"/>
    <property type="project" value="TreeGrafter"/>
</dbReference>
<feature type="domain" description="HTH iclR-type" evidence="4">
    <location>
        <begin position="6"/>
        <end position="67"/>
    </location>
</feature>
<dbReference type="PROSITE" id="PS51077">
    <property type="entry name" value="HTH_ICLR"/>
    <property type="match status" value="1"/>
</dbReference>
<dbReference type="RefSeq" id="WP_021509502.1">
    <property type="nucleotide sequence ID" value="NZ_CP074351.1"/>
</dbReference>
<dbReference type="InterPro" id="IPR036390">
    <property type="entry name" value="WH_DNA-bd_sf"/>
</dbReference>
<dbReference type="GeneID" id="67453909"/>
<evidence type="ECO:0000313" key="7">
    <source>
        <dbReference type="EMBL" id="TQC76053.1"/>
    </source>
</evidence>
<dbReference type="GO" id="GO:0003677">
    <property type="term" value="F:DNA binding"/>
    <property type="evidence" value="ECO:0007669"/>
    <property type="project" value="UniProtKB-KW"/>
</dbReference>
<reference evidence="6 8" key="1">
    <citation type="journal article" date="2016" name="Front. Microbiol.">
        <title>Genomic Resource of Rice Seed Associated Bacteria.</title>
        <authorList>
            <person name="Midha S."/>
            <person name="Bansal K."/>
            <person name="Sharma S."/>
            <person name="Kumar N."/>
            <person name="Patil P.P."/>
            <person name="Chaudhry V."/>
            <person name="Patil P.B."/>
        </authorList>
    </citation>
    <scope>NUCLEOTIDE SEQUENCE [LARGE SCALE GENOMIC DNA]</scope>
    <source>
        <strain evidence="6 8">SA3</strain>
    </source>
</reference>
<evidence type="ECO:0000256" key="3">
    <source>
        <dbReference type="ARBA" id="ARBA00023163"/>
    </source>
</evidence>
<dbReference type="InterPro" id="IPR029016">
    <property type="entry name" value="GAF-like_dom_sf"/>
</dbReference>
<dbReference type="InterPro" id="IPR050707">
    <property type="entry name" value="HTH_MetabolicPath_Reg"/>
</dbReference>
<dbReference type="EMBL" id="LDSE01000001">
    <property type="protein sequence ID" value="KTS69784.1"/>
    <property type="molecule type" value="Genomic_DNA"/>
</dbReference>
<dbReference type="OrthoDB" id="6166718at2"/>
<dbReference type="InterPro" id="IPR014757">
    <property type="entry name" value="Tscrpt_reg_IclR_C"/>
</dbReference>
<dbReference type="PANTHER" id="PTHR30136:SF39">
    <property type="entry name" value="TRANSCRIPTIONAL REGULATORY PROTEIN"/>
    <property type="match status" value="1"/>
</dbReference>
<keyword evidence="3" id="KW-0804">Transcription</keyword>
<proteinExistence type="predicted"/>
<keyword evidence="2" id="KW-0238">DNA-binding</keyword>
<accession>A0A8E1S2W4</accession>
<keyword evidence="9" id="KW-1185">Reference proteome</keyword>
<evidence type="ECO:0000313" key="9">
    <source>
        <dbReference type="Proteomes" id="UP000319715"/>
    </source>
</evidence>
<evidence type="ECO:0000313" key="8">
    <source>
        <dbReference type="Proteomes" id="UP000071979"/>
    </source>
</evidence>
<evidence type="ECO:0000259" key="4">
    <source>
        <dbReference type="PROSITE" id="PS51077"/>
    </source>
</evidence>
<organism evidence="6 8">
    <name type="scientific">Pantoea dispersa</name>
    <dbReference type="NCBI Taxonomy" id="59814"/>
    <lineage>
        <taxon>Bacteria</taxon>
        <taxon>Pseudomonadati</taxon>
        <taxon>Pseudomonadota</taxon>
        <taxon>Gammaproteobacteria</taxon>
        <taxon>Enterobacterales</taxon>
        <taxon>Erwiniaceae</taxon>
        <taxon>Pantoea</taxon>
    </lineage>
</organism>
<name>A0A8E1S2W4_9GAMM</name>
<dbReference type="FunFam" id="1.10.10.10:FF:000056">
    <property type="entry name" value="IclR family transcriptional regulator"/>
    <property type="match status" value="1"/>
</dbReference>
<dbReference type="GO" id="GO:0003700">
    <property type="term" value="F:DNA-binding transcription factor activity"/>
    <property type="evidence" value="ECO:0007669"/>
    <property type="project" value="TreeGrafter"/>
</dbReference>
<sequence>MGNEGVNAVEKALSLLDCFKPGEESLSLTALSQLSGYHKTTVYRLMNSLERMGYVVRSDSGVYTLGPRLLYLGKLYEQSFHLASVVQPELQALATATNESASWYVLDNGQRLCLFRAESSDGLRHTRLPGTIFPLDNSAISKVLRFWGMNENLFDALPSLPIFSSGARDPHIAAFAVPVFAENDRLTAALALTGPVSRLTLNRKDEELGVLMREAAARLSAKLGARKAFCDAVYAAK</sequence>
<dbReference type="Gene3D" id="1.10.10.10">
    <property type="entry name" value="Winged helix-like DNA-binding domain superfamily/Winged helix DNA-binding domain"/>
    <property type="match status" value="1"/>
</dbReference>
<evidence type="ECO:0000256" key="1">
    <source>
        <dbReference type="ARBA" id="ARBA00023015"/>
    </source>
</evidence>
<dbReference type="Gene3D" id="3.30.450.40">
    <property type="match status" value="2"/>
</dbReference>
<dbReference type="AlphaFoldDB" id="A0A8E1S2W4"/>
<dbReference type="SUPFAM" id="SSF55781">
    <property type="entry name" value="GAF domain-like"/>
    <property type="match status" value="1"/>
</dbReference>